<dbReference type="Pfam" id="PF04542">
    <property type="entry name" value="Sigma70_r2"/>
    <property type="match status" value="1"/>
</dbReference>
<name>A0A8J3QWL3_9ACTN</name>
<accession>A0A8J3QWL3</accession>
<dbReference type="InterPro" id="IPR013324">
    <property type="entry name" value="RNA_pol_sigma_r3/r4-like"/>
</dbReference>
<dbReference type="Proteomes" id="UP000642748">
    <property type="component" value="Unassembled WGS sequence"/>
</dbReference>
<reference evidence="7" key="1">
    <citation type="submission" date="2021-01" db="EMBL/GenBank/DDBJ databases">
        <title>Whole genome shotgun sequence of Rugosimonospora africana NBRC 104875.</title>
        <authorList>
            <person name="Komaki H."/>
            <person name="Tamura T."/>
        </authorList>
    </citation>
    <scope>NUCLEOTIDE SEQUENCE</scope>
    <source>
        <strain evidence="7">NBRC 104875</strain>
    </source>
</reference>
<proteinExistence type="inferred from homology"/>
<dbReference type="SUPFAM" id="SSF88659">
    <property type="entry name" value="Sigma3 and sigma4 domains of RNA polymerase sigma factors"/>
    <property type="match status" value="1"/>
</dbReference>
<keyword evidence="5" id="KW-0804">Transcription</keyword>
<keyword evidence="2" id="KW-0805">Transcription regulation</keyword>
<dbReference type="PANTHER" id="PTHR43133">
    <property type="entry name" value="RNA POLYMERASE ECF-TYPE SIGMA FACTO"/>
    <property type="match status" value="1"/>
</dbReference>
<dbReference type="Gene3D" id="1.10.10.10">
    <property type="entry name" value="Winged helix-like DNA-binding domain superfamily/Winged helix DNA-binding domain"/>
    <property type="match status" value="1"/>
</dbReference>
<dbReference type="InterPro" id="IPR014284">
    <property type="entry name" value="RNA_pol_sigma-70_dom"/>
</dbReference>
<dbReference type="Gene3D" id="1.10.1740.10">
    <property type="match status" value="1"/>
</dbReference>
<organism evidence="7 8">
    <name type="scientific">Rugosimonospora africana</name>
    <dbReference type="NCBI Taxonomy" id="556532"/>
    <lineage>
        <taxon>Bacteria</taxon>
        <taxon>Bacillati</taxon>
        <taxon>Actinomycetota</taxon>
        <taxon>Actinomycetes</taxon>
        <taxon>Micromonosporales</taxon>
        <taxon>Micromonosporaceae</taxon>
        <taxon>Rugosimonospora</taxon>
    </lineage>
</organism>
<evidence type="ECO:0000313" key="7">
    <source>
        <dbReference type="EMBL" id="GIH16056.1"/>
    </source>
</evidence>
<comment type="similarity">
    <text evidence="1">Belongs to the sigma-70 factor family. ECF subfamily.</text>
</comment>
<comment type="caution">
    <text evidence="7">The sequence shown here is derived from an EMBL/GenBank/DDBJ whole genome shotgun (WGS) entry which is preliminary data.</text>
</comment>
<evidence type="ECO:0000259" key="6">
    <source>
        <dbReference type="Pfam" id="PF04542"/>
    </source>
</evidence>
<evidence type="ECO:0000256" key="5">
    <source>
        <dbReference type="ARBA" id="ARBA00023163"/>
    </source>
</evidence>
<gene>
    <name evidence="7" type="ORF">Raf01_42280</name>
</gene>
<dbReference type="SUPFAM" id="SSF88946">
    <property type="entry name" value="Sigma2 domain of RNA polymerase sigma factors"/>
    <property type="match status" value="1"/>
</dbReference>
<dbReference type="EMBL" id="BONZ01000039">
    <property type="protein sequence ID" value="GIH16056.1"/>
    <property type="molecule type" value="Genomic_DNA"/>
</dbReference>
<dbReference type="GO" id="GO:0006352">
    <property type="term" value="P:DNA-templated transcription initiation"/>
    <property type="evidence" value="ECO:0007669"/>
    <property type="project" value="InterPro"/>
</dbReference>
<dbReference type="GO" id="GO:0016987">
    <property type="term" value="F:sigma factor activity"/>
    <property type="evidence" value="ECO:0007669"/>
    <property type="project" value="UniProtKB-KW"/>
</dbReference>
<evidence type="ECO:0000313" key="8">
    <source>
        <dbReference type="Proteomes" id="UP000642748"/>
    </source>
</evidence>
<dbReference type="PANTHER" id="PTHR43133:SF8">
    <property type="entry name" value="RNA POLYMERASE SIGMA FACTOR HI_1459-RELATED"/>
    <property type="match status" value="1"/>
</dbReference>
<evidence type="ECO:0000256" key="1">
    <source>
        <dbReference type="ARBA" id="ARBA00010641"/>
    </source>
</evidence>
<keyword evidence="4" id="KW-0238">DNA-binding</keyword>
<evidence type="ECO:0000256" key="3">
    <source>
        <dbReference type="ARBA" id="ARBA00023082"/>
    </source>
</evidence>
<dbReference type="AlphaFoldDB" id="A0A8J3QWL3"/>
<evidence type="ECO:0000256" key="4">
    <source>
        <dbReference type="ARBA" id="ARBA00023125"/>
    </source>
</evidence>
<dbReference type="InterPro" id="IPR036388">
    <property type="entry name" value="WH-like_DNA-bd_sf"/>
</dbReference>
<dbReference type="GO" id="GO:0003677">
    <property type="term" value="F:DNA binding"/>
    <property type="evidence" value="ECO:0007669"/>
    <property type="project" value="UniProtKB-KW"/>
</dbReference>
<keyword evidence="8" id="KW-1185">Reference proteome</keyword>
<dbReference type="InterPro" id="IPR013325">
    <property type="entry name" value="RNA_pol_sigma_r2"/>
</dbReference>
<dbReference type="InterPro" id="IPR039425">
    <property type="entry name" value="RNA_pol_sigma-70-like"/>
</dbReference>
<dbReference type="NCBIfam" id="TIGR02937">
    <property type="entry name" value="sigma70-ECF"/>
    <property type="match status" value="1"/>
</dbReference>
<dbReference type="InterPro" id="IPR007627">
    <property type="entry name" value="RNA_pol_sigma70_r2"/>
</dbReference>
<sequence>MLRAAWAILRNQHDAEDAVSTAVVKVAARFAAGYVPDEPDAYLIQSVRNAALDHVRASARRRSHRQAEEGSVQPALAGPLPALADIVDTGPDIVDVIIERQRSMEVREAVQRAMDRLMNRERKMLALLLDGHTRADIGAVFNLSGQRVGQLLKNPVADLLAELGIAPAGRYPQSATGQRR</sequence>
<feature type="domain" description="RNA polymerase sigma-70 region 2" evidence="6">
    <location>
        <begin position="3"/>
        <end position="60"/>
    </location>
</feature>
<protein>
    <recommendedName>
        <fullName evidence="6">RNA polymerase sigma-70 region 2 domain-containing protein</fullName>
    </recommendedName>
</protein>
<evidence type="ECO:0000256" key="2">
    <source>
        <dbReference type="ARBA" id="ARBA00023015"/>
    </source>
</evidence>
<keyword evidence="3" id="KW-0731">Sigma factor</keyword>